<dbReference type="InterPro" id="IPR029030">
    <property type="entry name" value="Caspase-like_dom_sf"/>
</dbReference>
<dbReference type="InterPro" id="IPR016129">
    <property type="entry name" value="Caspase_his_AS"/>
</dbReference>
<evidence type="ECO:0000256" key="2">
    <source>
        <dbReference type="PIRSR" id="PIRSR038001-1"/>
    </source>
</evidence>
<accession>H2YVI9</accession>
<protein>
    <submittedName>
        <fullName evidence="7">Uncharacterized protein</fullName>
    </submittedName>
</protein>
<dbReference type="InterPro" id="IPR015917">
    <property type="entry name" value="Pept_C14A"/>
</dbReference>
<dbReference type="InterPro" id="IPR002398">
    <property type="entry name" value="Pept_C14"/>
</dbReference>
<dbReference type="Pfam" id="PF00656">
    <property type="entry name" value="Peptidase_C14"/>
    <property type="match status" value="1"/>
</dbReference>
<organism evidence="7 8">
    <name type="scientific">Ciona savignyi</name>
    <name type="common">Pacific transparent sea squirt</name>
    <dbReference type="NCBI Taxonomy" id="51511"/>
    <lineage>
        <taxon>Eukaryota</taxon>
        <taxon>Metazoa</taxon>
        <taxon>Chordata</taxon>
        <taxon>Tunicata</taxon>
        <taxon>Ascidiacea</taxon>
        <taxon>Phlebobranchia</taxon>
        <taxon>Cionidae</taxon>
        <taxon>Ciona</taxon>
    </lineage>
</organism>
<comment type="similarity">
    <text evidence="1 3">Belongs to the peptidase C14A family.</text>
</comment>
<proteinExistence type="inferred from homology"/>
<dbReference type="GO" id="GO:0006508">
    <property type="term" value="P:proteolysis"/>
    <property type="evidence" value="ECO:0007669"/>
    <property type="project" value="InterPro"/>
</dbReference>
<dbReference type="SMART" id="SM00115">
    <property type="entry name" value="CASc"/>
    <property type="match status" value="1"/>
</dbReference>
<dbReference type="PROSITE" id="PS50209">
    <property type="entry name" value="CARD"/>
    <property type="match status" value="1"/>
</dbReference>
<dbReference type="PROSITE" id="PS01121">
    <property type="entry name" value="CASPASE_HIS"/>
    <property type="match status" value="1"/>
</dbReference>
<dbReference type="Gene3D" id="3.40.50.1460">
    <property type="match status" value="1"/>
</dbReference>
<feature type="active site" evidence="2">
    <location>
        <position position="253"/>
    </location>
</feature>
<dbReference type="OMA" id="VCYANTP"/>
<evidence type="ECO:0000259" key="6">
    <source>
        <dbReference type="PROSITE" id="PS50209"/>
    </source>
</evidence>
<dbReference type="InterPro" id="IPR011029">
    <property type="entry name" value="DEATH-like_dom_sf"/>
</dbReference>
<dbReference type="InterPro" id="IPR011600">
    <property type="entry name" value="Pept_C14_caspase"/>
</dbReference>
<dbReference type="MEROPS" id="C14.006"/>
<name>H2YVI9_CIOSA</name>
<dbReference type="AlphaFoldDB" id="H2YVI9"/>
<evidence type="ECO:0000256" key="3">
    <source>
        <dbReference type="RuleBase" id="RU003971"/>
    </source>
</evidence>
<evidence type="ECO:0000256" key="1">
    <source>
        <dbReference type="ARBA" id="ARBA00010134"/>
    </source>
</evidence>
<evidence type="ECO:0000259" key="4">
    <source>
        <dbReference type="PROSITE" id="PS50207"/>
    </source>
</evidence>
<dbReference type="InterPro" id="IPR002138">
    <property type="entry name" value="Pept_C14_p10"/>
</dbReference>
<dbReference type="GO" id="GO:0004197">
    <property type="term" value="F:cysteine-type endopeptidase activity"/>
    <property type="evidence" value="ECO:0007669"/>
    <property type="project" value="InterPro"/>
</dbReference>
<dbReference type="STRING" id="51511.ENSCSAVP00000009349"/>
<dbReference type="PROSITE" id="PS50208">
    <property type="entry name" value="CASPASE_P20"/>
    <property type="match status" value="1"/>
</dbReference>
<dbReference type="InterPro" id="IPR001315">
    <property type="entry name" value="CARD"/>
</dbReference>
<dbReference type="PROSITE" id="PS50207">
    <property type="entry name" value="CASPASE_P10"/>
    <property type="match status" value="1"/>
</dbReference>
<dbReference type="GO" id="GO:0042981">
    <property type="term" value="P:regulation of apoptotic process"/>
    <property type="evidence" value="ECO:0007669"/>
    <property type="project" value="InterPro"/>
</dbReference>
<feature type="active site" evidence="2">
    <location>
        <position position="296"/>
    </location>
</feature>
<dbReference type="SUPFAM" id="SSF52129">
    <property type="entry name" value="Caspase-like"/>
    <property type="match status" value="1"/>
</dbReference>
<feature type="domain" description="CARD" evidence="6">
    <location>
        <begin position="4"/>
        <end position="93"/>
    </location>
</feature>
<evidence type="ECO:0000259" key="5">
    <source>
        <dbReference type="PROSITE" id="PS50208"/>
    </source>
</evidence>
<dbReference type="SUPFAM" id="SSF47986">
    <property type="entry name" value="DEATH domain"/>
    <property type="match status" value="1"/>
</dbReference>
<feature type="domain" description="Caspase family p20" evidence="5">
    <location>
        <begin position="174"/>
        <end position="300"/>
    </location>
</feature>
<dbReference type="CDD" id="cd00032">
    <property type="entry name" value="CASc"/>
    <property type="match status" value="1"/>
</dbReference>
<dbReference type="Gene3D" id="1.10.533.10">
    <property type="entry name" value="Death Domain, Fas"/>
    <property type="match status" value="1"/>
</dbReference>
<dbReference type="Ensembl" id="ENSCSAVT00000009466.1">
    <property type="protein sequence ID" value="ENSCSAVP00000009349.1"/>
    <property type="gene ID" value="ENSCSAVG00000005509.1"/>
</dbReference>
<dbReference type="PIRSF" id="PIRSF038001">
    <property type="entry name" value="Caspase_ICE"/>
    <property type="match status" value="1"/>
</dbReference>
<reference evidence="7" key="3">
    <citation type="submission" date="2025-09" db="UniProtKB">
        <authorList>
            <consortium name="Ensembl"/>
        </authorList>
    </citation>
    <scope>IDENTIFICATION</scope>
</reference>
<dbReference type="Proteomes" id="UP000007875">
    <property type="component" value="Unassembled WGS sequence"/>
</dbReference>
<keyword evidence="8" id="KW-1185">Reference proteome</keyword>
<dbReference type="FunFam" id="3.40.50.1460:FF:000009">
    <property type="entry name" value="Caspase 2"/>
    <property type="match status" value="1"/>
</dbReference>
<reference evidence="7" key="2">
    <citation type="submission" date="2025-08" db="UniProtKB">
        <authorList>
            <consortium name="Ensembl"/>
        </authorList>
    </citation>
    <scope>IDENTIFICATION</scope>
</reference>
<dbReference type="InterPro" id="IPR001309">
    <property type="entry name" value="Pept_C14_p20"/>
</dbReference>
<dbReference type="HOGENOM" id="CLU_036904_5_2_1"/>
<evidence type="ECO:0000313" key="7">
    <source>
        <dbReference type="Ensembl" id="ENSCSAVP00000009349.1"/>
    </source>
</evidence>
<reference evidence="8" key="1">
    <citation type="submission" date="2003-08" db="EMBL/GenBank/DDBJ databases">
        <authorList>
            <person name="Birren B."/>
            <person name="Nusbaum C."/>
            <person name="Abebe A."/>
            <person name="Abouelleil A."/>
            <person name="Adekoya E."/>
            <person name="Ait-zahra M."/>
            <person name="Allen N."/>
            <person name="Allen T."/>
            <person name="An P."/>
            <person name="Anderson M."/>
            <person name="Anderson S."/>
            <person name="Arachchi H."/>
            <person name="Armbruster J."/>
            <person name="Bachantsang P."/>
            <person name="Baldwin J."/>
            <person name="Barry A."/>
            <person name="Bayul T."/>
            <person name="Blitshsteyn B."/>
            <person name="Bloom T."/>
            <person name="Blye J."/>
            <person name="Boguslavskiy L."/>
            <person name="Borowsky M."/>
            <person name="Boukhgalter B."/>
            <person name="Brunache A."/>
            <person name="Butler J."/>
            <person name="Calixte N."/>
            <person name="Calvo S."/>
            <person name="Camarata J."/>
            <person name="Campo K."/>
            <person name="Chang J."/>
            <person name="Cheshatsang Y."/>
            <person name="Citroen M."/>
            <person name="Collymore A."/>
            <person name="Considine T."/>
            <person name="Cook A."/>
            <person name="Cooke P."/>
            <person name="Corum B."/>
            <person name="Cuomo C."/>
            <person name="David R."/>
            <person name="Dawoe T."/>
            <person name="Degray S."/>
            <person name="Dodge S."/>
            <person name="Dooley K."/>
            <person name="Dorje P."/>
            <person name="Dorjee K."/>
            <person name="Dorris L."/>
            <person name="Duffey N."/>
            <person name="Dupes A."/>
            <person name="Elkins T."/>
            <person name="Engels R."/>
            <person name="Erickson J."/>
            <person name="Farina A."/>
            <person name="Faro S."/>
            <person name="Ferreira P."/>
            <person name="Fischer H."/>
            <person name="Fitzgerald M."/>
            <person name="Foley K."/>
            <person name="Gage D."/>
            <person name="Galagan J."/>
            <person name="Gearin G."/>
            <person name="Gnerre S."/>
            <person name="Gnirke A."/>
            <person name="Goyette A."/>
            <person name="Graham J."/>
            <person name="Grandbois E."/>
            <person name="Gyaltsen K."/>
            <person name="Hafez N."/>
            <person name="Hagopian D."/>
            <person name="Hagos B."/>
            <person name="Hall J."/>
            <person name="Hatcher B."/>
            <person name="Heller A."/>
            <person name="Higgins H."/>
            <person name="Honan T."/>
            <person name="Horn A."/>
            <person name="Houde N."/>
            <person name="Hughes L."/>
            <person name="Hulme W."/>
            <person name="Husby E."/>
            <person name="Iliev I."/>
            <person name="Jaffe D."/>
            <person name="Jones C."/>
            <person name="Kamal M."/>
            <person name="Kamat A."/>
            <person name="Kamvysselis M."/>
            <person name="Karlsson E."/>
            <person name="Kells C."/>
            <person name="Kieu A."/>
            <person name="Kisner P."/>
            <person name="Kodira C."/>
            <person name="Kulbokas E."/>
            <person name="Labutti K."/>
            <person name="Lama D."/>
            <person name="Landers T."/>
            <person name="Leger J."/>
            <person name="Levine S."/>
            <person name="Lewis D."/>
            <person name="Lewis T."/>
            <person name="Lindblad-toh K."/>
            <person name="Liu X."/>
            <person name="Lokyitsang T."/>
            <person name="Lokyitsang Y."/>
            <person name="Lucien O."/>
            <person name="Lui A."/>
            <person name="Ma L.J."/>
            <person name="Mabbitt R."/>
            <person name="Macdonald J."/>
            <person name="Maclean C."/>
            <person name="Major J."/>
            <person name="Manning J."/>
            <person name="Marabella R."/>
            <person name="Maru K."/>
            <person name="Matthews C."/>
            <person name="Mauceli E."/>
            <person name="Mccarthy M."/>
            <person name="Mcdonough S."/>
            <person name="Mcghee T."/>
            <person name="Meldrim J."/>
            <person name="Meneus L."/>
            <person name="Mesirov J."/>
            <person name="Mihalev A."/>
            <person name="Mihova T."/>
            <person name="Mikkelsen T."/>
            <person name="Mlenga V."/>
            <person name="Moru K."/>
            <person name="Mozes J."/>
            <person name="Mulrain L."/>
            <person name="Munson G."/>
            <person name="Naylor J."/>
            <person name="Newes C."/>
            <person name="Nguyen C."/>
            <person name="Nguyen N."/>
            <person name="Nguyen T."/>
            <person name="Nicol R."/>
            <person name="Nielsen C."/>
            <person name="Nizzari M."/>
            <person name="Norbu C."/>
            <person name="Norbu N."/>
            <person name="O'donnell P."/>
            <person name="Okoawo O."/>
            <person name="O'leary S."/>
            <person name="Omotosho B."/>
            <person name="O'neill K."/>
            <person name="Osman S."/>
            <person name="Parker S."/>
            <person name="Perrin D."/>
            <person name="Phunkhang P."/>
            <person name="Piqani B."/>
            <person name="Purcell S."/>
            <person name="Rachupka T."/>
            <person name="Ramasamy U."/>
            <person name="Rameau R."/>
            <person name="Ray V."/>
            <person name="Raymond C."/>
            <person name="Retta R."/>
            <person name="Richardson S."/>
            <person name="Rise C."/>
            <person name="Rodriguez J."/>
            <person name="Rogers J."/>
            <person name="Rogov P."/>
            <person name="Rutman M."/>
            <person name="Schupbach R."/>
            <person name="Seaman C."/>
            <person name="Settipalli S."/>
            <person name="Sharpe T."/>
            <person name="Sheridan J."/>
            <person name="Sherpa N."/>
            <person name="Shi J."/>
            <person name="Smirnov S."/>
            <person name="Smith C."/>
            <person name="Sougnez C."/>
            <person name="Spencer B."/>
            <person name="Stalker J."/>
            <person name="Stange-thomann N."/>
            <person name="Stavropoulos S."/>
            <person name="Stetson K."/>
            <person name="Stone C."/>
            <person name="Stone S."/>
            <person name="Stubbs M."/>
            <person name="Talamas J."/>
            <person name="Tchuinga P."/>
            <person name="Tenzing P."/>
            <person name="Tesfaye S."/>
            <person name="Theodore J."/>
            <person name="Thoulutsang Y."/>
            <person name="Topham K."/>
            <person name="Towey S."/>
            <person name="Tsamla T."/>
            <person name="Tsomo N."/>
            <person name="Vallee D."/>
            <person name="Vassiliev H."/>
            <person name="Venkataraman V."/>
            <person name="Vinson J."/>
            <person name="Vo A."/>
            <person name="Wade C."/>
            <person name="Wang S."/>
            <person name="Wangchuk T."/>
            <person name="Wangdi T."/>
            <person name="Whittaker C."/>
            <person name="Wilkinson J."/>
            <person name="Wu Y."/>
            <person name="Wyman D."/>
            <person name="Yadav S."/>
            <person name="Yang S."/>
            <person name="Yang X."/>
            <person name="Yeager S."/>
            <person name="Yee E."/>
            <person name="Young G."/>
            <person name="Zainoun J."/>
            <person name="Zembeck L."/>
            <person name="Zimmer A."/>
            <person name="Zody M."/>
            <person name="Lander E."/>
        </authorList>
    </citation>
    <scope>NUCLEOTIDE SEQUENCE [LARGE SCALE GENOMIC DNA]</scope>
</reference>
<dbReference type="InParanoid" id="H2YVI9"/>
<dbReference type="PRINTS" id="PR00376">
    <property type="entry name" value="IL1BCENZYME"/>
</dbReference>
<dbReference type="FunCoup" id="H2YVI9">
    <property type="interactions" value="36"/>
</dbReference>
<dbReference type="SMART" id="SM00114">
    <property type="entry name" value="CARD"/>
    <property type="match status" value="1"/>
</dbReference>
<dbReference type="Pfam" id="PF00619">
    <property type="entry name" value="CARD"/>
    <property type="match status" value="1"/>
</dbReference>
<dbReference type="PANTHER" id="PTHR47901">
    <property type="entry name" value="CASPASE RECRUITMENT DOMAIN-CONTAINING PROTEIN 18"/>
    <property type="match status" value="1"/>
</dbReference>
<sequence length="438" mass="49219">CSSMKKIHRNNLTKNRLELVHSLYIDEVLQFLVQEDILSDVMVDRIYSKPTRFAQNVEFLTCLNSRGPRAYNAFKMALRHSCQEHLADMLEKNERALTEIQHNCMVNANVSNEALGIPSNHQNRVPQNYVNLMKETPNESRDTQDGHSKNRVRNTTLDFFNGTFASAYKMASSPSGLALIVSNSHFLKETGLPTRMGAEADKKNLLAVFNQLNFTTILVENSSAKEMEEKIREFSRMSEHRKNDSCAVVLLSHGNKTDIYGSDGLTLRLETIIKMFDNVNCPLLQNKPKIFFVQSCRGNNTDLGVDISDGRTHMNVEATDSAVAVDLPACDVKLRCAVDKRLPTCSDMIIGYATLLGNTAIRNTAHGSWYIQALVKSIAKHAHDKELLEILTLVNHSIKSKEGYSSGSADIDQSKEMSEFQSTLCKKLYFYPGIVQKD</sequence>
<dbReference type="PANTHER" id="PTHR47901:SF7">
    <property type="entry name" value="CASPASE 2"/>
    <property type="match status" value="1"/>
</dbReference>
<evidence type="ECO:0000313" key="8">
    <source>
        <dbReference type="Proteomes" id="UP000007875"/>
    </source>
</evidence>
<feature type="domain" description="Caspase family p10" evidence="4">
    <location>
        <begin position="338"/>
        <end position="432"/>
    </location>
</feature>
<dbReference type="GeneTree" id="ENSGT00940000156657"/>
<dbReference type="eggNOG" id="KOG3573">
    <property type="taxonomic scope" value="Eukaryota"/>
</dbReference>